<dbReference type="AlphaFoldDB" id="A0A5P2UDD3"/>
<dbReference type="KEGG" id="ssub:CP968_00130"/>
<dbReference type="Proteomes" id="UP000326831">
    <property type="component" value="Chromosome"/>
</dbReference>
<reference evidence="2" key="1">
    <citation type="journal article" date="2014" name="Int. J. Syst. Evol. Microbiol.">
        <title>Complete genome sequence of Corynebacterium casei LMG S-19264T (=DSM 44701T), isolated from a smear-ripened cheese.</title>
        <authorList>
            <consortium name="US DOE Joint Genome Institute (JGI-PGF)"/>
            <person name="Walter F."/>
            <person name="Albersmeier A."/>
            <person name="Kalinowski J."/>
            <person name="Ruckert C."/>
        </authorList>
    </citation>
    <scope>NUCLEOTIDE SEQUENCE</scope>
    <source>
        <strain evidence="2">JCM 4834</strain>
    </source>
</reference>
<proteinExistence type="predicted"/>
<accession>A0A5P2UDD3</accession>
<evidence type="ECO:0000313" key="3">
    <source>
        <dbReference type="EMBL" id="QEU76940.1"/>
    </source>
</evidence>
<reference evidence="3 4" key="2">
    <citation type="submission" date="2017-09" db="EMBL/GenBank/DDBJ databases">
        <authorList>
            <person name="Lee N."/>
            <person name="Cho B.-K."/>
        </authorList>
    </citation>
    <scope>NUCLEOTIDE SEQUENCE [LARGE SCALE GENOMIC DNA]</scope>
    <source>
        <strain evidence="3 4">ATCC 27467</strain>
    </source>
</reference>
<sequence>MQISSGVTWMSVGEVEQVRAQAAQEGVPILTLLTGGIDDRDRIFEGFREGLPMDPPNYSSRSWEALSDSLFGGLLKIEASRVVIVWEDALKHESLDIGNPSEGLSILEEVADQLENRHITGEFAPKVVSVIVISDECGNDQGNDEK</sequence>
<dbReference type="EMBL" id="CP023701">
    <property type="protein sequence ID" value="QEU76940.1"/>
    <property type="molecule type" value="Genomic_DNA"/>
</dbReference>
<dbReference type="OrthoDB" id="7065772at2"/>
<keyword evidence="4" id="KW-1185">Reference proteome</keyword>
<name>A0A5P2UDD3_9ACTN</name>
<dbReference type="Proteomes" id="UP000634660">
    <property type="component" value="Unassembled WGS sequence"/>
</dbReference>
<evidence type="ECO:0000313" key="2">
    <source>
        <dbReference type="EMBL" id="GGZ97331.1"/>
    </source>
</evidence>
<feature type="domain" description="Barstar (barnase inhibitor)" evidence="1">
    <location>
        <begin position="30"/>
        <end position="119"/>
    </location>
</feature>
<reference evidence="2" key="3">
    <citation type="submission" date="2020-09" db="EMBL/GenBank/DDBJ databases">
        <authorList>
            <person name="Sun Q."/>
            <person name="Ohkuma M."/>
        </authorList>
    </citation>
    <scope>NUCLEOTIDE SEQUENCE</scope>
    <source>
        <strain evidence="2">JCM 4834</strain>
    </source>
</reference>
<protein>
    <recommendedName>
        <fullName evidence="1">Barstar (barnase inhibitor) domain-containing protein</fullName>
    </recommendedName>
</protein>
<dbReference type="Pfam" id="PF01337">
    <property type="entry name" value="Barstar"/>
    <property type="match status" value="1"/>
</dbReference>
<gene>
    <name evidence="3" type="ORF">CP968_00130</name>
    <name evidence="2" type="ORF">GCM10010371_66500</name>
</gene>
<evidence type="ECO:0000313" key="4">
    <source>
        <dbReference type="Proteomes" id="UP000326831"/>
    </source>
</evidence>
<organism evidence="3 4">
    <name type="scientific">Streptomyces subrutilus</name>
    <dbReference type="NCBI Taxonomy" id="36818"/>
    <lineage>
        <taxon>Bacteria</taxon>
        <taxon>Bacillati</taxon>
        <taxon>Actinomycetota</taxon>
        <taxon>Actinomycetes</taxon>
        <taxon>Kitasatosporales</taxon>
        <taxon>Streptomycetaceae</taxon>
        <taxon>Streptomyces</taxon>
    </lineage>
</organism>
<dbReference type="InterPro" id="IPR000468">
    <property type="entry name" value="Barstar"/>
</dbReference>
<dbReference type="EMBL" id="BMVX01000044">
    <property type="protein sequence ID" value="GGZ97331.1"/>
    <property type="molecule type" value="Genomic_DNA"/>
</dbReference>
<evidence type="ECO:0000259" key="1">
    <source>
        <dbReference type="Pfam" id="PF01337"/>
    </source>
</evidence>